<organism evidence="9 10">
    <name type="scientific">Paenibacillus azoreducens</name>
    <dbReference type="NCBI Taxonomy" id="116718"/>
    <lineage>
        <taxon>Bacteria</taxon>
        <taxon>Bacillati</taxon>
        <taxon>Bacillota</taxon>
        <taxon>Bacilli</taxon>
        <taxon>Bacillales</taxon>
        <taxon>Paenibacillaceae</taxon>
        <taxon>Paenibacillus</taxon>
    </lineage>
</organism>
<dbReference type="Pfam" id="PF00111">
    <property type="entry name" value="Fer2"/>
    <property type="match status" value="1"/>
</dbReference>
<dbReference type="PROSITE" id="PS51085">
    <property type="entry name" value="2FE2S_FER_2"/>
    <property type="match status" value="1"/>
</dbReference>
<dbReference type="InterPro" id="IPR001041">
    <property type="entry name" value="2Fe-2S_ferredoxin-type"/>
</dbReference>
<evidence type="ECO:0000256" key="7">
    <source>
        <dbReference type="SAM" id="MobiDB-lite"/>
    </source>
</evidence>
<dbReference type="SUPFAM" id="SSF54292">
    <property type="entry name" value="2Fe-2S ferredoxin-like"/>
    <property type="match status" value="1"/>
</dbReference>
<dbReference type="InterPro" id="IPR012675">
    <property type="entry name" value="Beta-grasp_dom_sf"/>
</dbReference>
<dbReference type="InterPro" id="IPR006058">
    <property type="entry name" value="2Fe2S_fd_BS"/>
</dbReference>
<evidence type="ECO:0000313" key="10">
    <source>
        <dbReference type="Proteomes" id="UP000682811"/>
    </source>
</evidence>
<dbReference type="Gene3D" id="3.10.20.30">
    <property type="match status" value="1"/>
</dbReference>
<dbReference type="GO" id="GO:0051537">
    <property type="term" value="F:2 iron, 2 sulfur cluster binding"/>
    <property type="evidence" value="ECO:0007669"/>
    <property type="project" value="UniProtKB-KW"/>
</dbReference>
<dbReference type="CDD" id="cd00207">
    <property type="entry name" value="fer2"/>
    <property type="match status" value="1"/>
</dbReference>
<keyword evidence="4" id="KW-0408">Iron</keyword>
<evidence type="ECO:0000256" key="5">
    <source>
        <dbReference type="ARBA" id="ARBA00023014"/>
    </source>
</evidence>
<dbReference type="PANTHER" id="PTHR44379">
    <property type="entry name" value="OXIDOREDUCTASE WITH IRON-SULFUR SUBUNIT"/>
    <property type="match status" value="1"/>
</dbReference>
<sequence>MPENVKSLYSVEMRINGEKKTIRVRASETLLHTLRDHLGLTGCKPGCENGDCGACTIIMNGLPFKSCIMLAVEAEGQNITTAEGLVDSPVQQAFVQKQAFQCGYCTPGFIMNCQGLLDAHPGADDETIRLWLESNICRCTSYEEIHEAVMSAFTSENAEKLVPGKLGKEDGVGRHSSHTGSHGA</sequence>
<dbReference type="InterPro" id="IPR036884">
    <property type="entry name" value="2Fe-2S-bd_dom_sf"/>
</dbReference>
<dbReference type="GO" id="GO:0016491">
    <property type="term" value="F:oxidoreductase activity"/>
    <property type="evidence" value="ECO:0007669"/>
    <property type="project" value="UniProtKB-KW"/>
</dbReference>
<dbReference type="PANTHER" id="PTHR44379:SF7">
    <property type="entry name" value="XANTHINE DEHYDROGENASE SUBUNIT E-RELATED"/>
    <property type="match status" value="1"/>
</dbReference>
<dbReference type="InterPro" id="IPR002888">
    <property type="entry name" value="2Fe-2S-bd"/>
</dbReference>
<comment type="caution">
    <text evidence="9">The sequence shown here is derived from an EMBL/GenBank/DDBJ whole genome shotgun (WGS) entry which is preliminary data.</text>
</comment>
<evidence type="ECO:0000256" key="1">
    <source>
        <dbReference type="ARBA" id="ARBA00022714"/>
    </source>
</evidence>
<feature type="region of interest" description="Disordered" evidence="7">
    <location>
        <begin position="164"/>
        <end position="184"/>
    </location>
</feature>
<dbReference type="AlphaFoldDB" id="A0A919YKM8"/>
<dbReference type="Pfam" id="PF01799">
    <property type="entry name" value="Fer2_2"/>
    <property type="match status" value="1"/>
</dbReference>
<keyword evidence="10" id="KW-1185">Reference proteome</keyword>
<dbReference type="InterPro" id="IPR051452">
    <property type="entry name" value="Diverse_Oxidoreductases"/>
</dbReference>
<proteinExistence type="predicted"/>
<name>A0A919YKM8_9BACL</name>
<dbReference type="InterPro" id="IPR036010">
    <property type="entry name" value="2Fe-2S_ferredoxin-like_sf"/>
</dbReference>
<dbReference type="EMBL" id="BORT01000032">
    <property type="protein sequence ID" value="GIO50415.1"/>
    <property type="molecule type" value="Genomic_DNA"/>
</dbReference>
<dbReference type="FunFam" id="3.10.20.30:FF:000020">
    <property type="entry name" value="Xanthine dehydrogenase iron-sulfur subunit"/>
    <property type="match status" value="1"/>
</dbReference>
<protein>
    <submittedName>
        <fullName evidence="9">(2Fe-2S)-binding protein</fullName>
    </submittedName>
</protein>
<evidence type="ECO:0000313" key="9">
    <source>
        <dbReference type="EMBL" id="GIO50415.1"/>
    </source>
</evidence>
<keyword evidence="2" id="KW-0479">Metal-binding</keyword>
<keyword evidence="1" id="KW-0001">2Fe-2S</keyword>
<dbReference type="GO" id="GO:0046872">
    <property type="term" value="F:metal ion binding"/>
    <property type="evidence" value="ECO:0007669"/>
    <property type="project" value="UniProtKB-KW"/>
</dbReference>
<dbReference type="PROSITE" id="PS00197">
    <property type="entry name" value="2FE2S_FER_1"/>
    <property type="match status" value="1"/>
</dbReference>
<evidence type="ECO:0000256" key="3">
    <source>
        <dbReference type="ARBA" id="ARBA00023002"/>
    </source>
</evidence>
<comment type="pathway">
    <text evidence="6">Alkaloid degradation; nicotine degradation.</text>
</comment>
<keyword evidence="3" id="KW-0560">Oxidoreductase</keyword>
<evidence type="ECO:0000256" key="4">
    <source>
        <dbReference type="ARBA" id="ARBA00023004"/>
    </source>
</evidence>
<evidence type="ECO:0000256" key="2">
    <source>
        <dbReference type="ARBA" id="ARBA00022723"/>
    </source>
</evidence>
<evidence type="ECO:0000256" key="6">
    <source>
        <dbReference type="ARBA" id="ARBA00060707"/>
    </source>
</evidence>
<reference evidence="9 10" key="1">
    <citation type="submission" date="2021-03" db="EMBL/GenBank/DDBJ databases">
        <title>Antimicrobial resistance genes in bacteria isolated from Japanese honey, and their potential for conferring macrolide and lincosamide resistance in the American foulbrood pathogen Paenibacillus larvae.</title>
        <authorList>
            <person name="Okamoto M."/>
            <person name="Kumagai M."/>
            <person name="Kanamori H."/>
            <person name="Takamatsu D."/>
        </authorList>
    </citation>
    <scope>NUCLEOTIDE SEQUENCE [LARGE SCALE GENOMIC DNA]</scope>
    <source>
        <strain evidence="9 10">J34TS1</strain>
    </source>
</reference>
<keyword evidence="5" id="KW-0411">Iron-sulfur</keyword>
<gene>
    <name evidence="9" type="primary">xdhC1</name>
    <name evidence="9" type="ORF">J34TS1_51800</name>
</gene>
<feature type="domain" description="2Fe-2S ferredoxin-type" evidence="8">
    <location>
        <begin position="9"/>
        <end position="85"/>
    </location>
</feature>
<dbReference type="SUPFAM" id="SSF47741">
    <property type="entry name" value="CO dehydrogenase ISP C-domain like"/>
    <property type="match status" value="1"/>
</dbReference>
<dbReference type="Gene3D" id="1.10.150.120">
    <property type="entry name" value="[2Fe-2S]-binding domain"/>
    <property type="match status" value="1"/>
</dbReference>
<dbReference type="Proteomes" id="UP000682811">
    <property type="component" value="Unassembled WGS sequence"/>
</dbReference>
<evidence type="ECO:0000259" key="8">
    <source>
        <dbReference type="PROSITE" id="PS51085"/>
    </source>
</evidence>
<accession>A0A919YKM8</accession>